<reference evidence="1 2" key="1">
    <citation type="submission" date="2014-09" db="EMBL/GenBank/DDBJ databases">
        <title>Vibrio maritimus JCM 19240. (C210) whole genome shotgun sequence.</title>
        <authorList>
            <person name="Sawabe T."/>
            <person name="Meirelles P."/>
            <person name="Nakanishi M."/>
            <person name="Sayaka M."/>
            <person name="Hattori M."/>
            <person name="Ohkuma M."/>
        </authorList>
    </citation>
    <scope>NUCLEOTIDE SEQUENCE [LARGE SCALE GENOMIC DNA]</scope>
    <source>
        <strain evidence="1 2">JCM 19240</strain>
    </source>
</reference>
<dbReference type="AlphaFoldDB" id="A0A090T5T7"/>
<reference evidence="1 2" key="2">
    <citation type="submission" date="2014-09" db="EMBL/GenBank/DDBJ databases">
        <authorList>
            <consortium name="NBRP consortium"/>
            <person name="Sawabe T."/>
            <person name="Meirelles P."/>
            <person name="Nakanishi M."/>
            <person name="Sayaka M."/>
            <person name="Hattori M."/>
            <person name="Ohkuma M."/>
        </authorList>
    </citation>
    <scope>NUCLEOTIDE SEQUENCE [LARGE SCALE GENOMIC DNA]</scope>
    <source>
        <strain evidence="1 2">JCM 19240</strain>
    </source>
</reference>
<evidence type="ECO:0000313" key="1">
    <source>
        <dbReference type="EMBL" id="GAL35306.1"/>
    </source>
</evidence>
<evidence type="ECO:0000313" key="2">
    <source>
        <dbReference type="Proteomes" id="UP000029224"/>
    </source>
</evidence>
<gene>
    <name evidence="1" type="ORF">JCM19240_3676</name>
</gene>
<dbReference type="EMBL" id="BBMT01000006">
    <property type="protein sequence ID" value="GAL35306.1"/>
    <property type="molecule type" value="Genomic_DNA"/>
</dbReference>
<organism evidence="1 2">
    <name type="scientific">Vibrio maritimus</name>
    <dbReference type="NCBI Taxonomy" id="990268"/>
    <lineage>
        <taxon>Bacteria</taxon>
        <taxon>Pseudomonadati</taxon>
        <taxon>Pseudomonadota</taxon>
        <taxon>Gammaproteobacteria</taxon>
        <taxon>Vibrionales</taxon>
        <taxon>Vibrionaceae</taxon>
        <taxon>Vibrio</taxon>
    </lineage>
</organism>
<protein>
    <submittedName>
        <fullName evidence="1">Uncharacterized protein</fullName>
    </submittedName>
</protein>
<name>A0A090T5T7_9VIBR</name>
<keyword evidence="2" id="KW-1185">Reference proteome</keyword>
<dbReference type="Proteomes" id="UP000029224">
    <property type="component" value="Unassembled WGS sequence"/>
</dbReference>
<sequence>MIEKPTPVQEPVLPLKIKSELNKEKWDFGGEVQSEEKNSVSSDIETQELVNKYEHELKQYNQYVTTFAMYQEQQSQISRFKVIWYSFMFAIAGYSGLFGWRCQHWVRRVEEDLEEVMSNLRIKSRYVLTLKEIFDGTLPNQWTLEELEVALLENKFKNNMLNKLHMSLGTSKLSQLLIAKGQENGFVSMLQGNEENDFQEIYSLVAKKI</sequence>
<proteinExistence type="predicted"/>
<accession>A0A090T5T7</accession>
<comment type="caution">
    <text evidence="1">The sequence shown here is derived from an EMBL/GenBank/DDBJ whole genome shotgun (WGS) entry which is preliminary data.</text>
</comment>